<gene>
    <name evidence="2" type="ORF">QSP1433_LOCUS3022</name>
</gene>
<feature type="region of interest" description="Disordered" evidence="1">
    <location>
        <begin position="20"/>
        <end position="47"/>
    </location>
</feature>
<name>A0A7S2RH97_9STRA</name>
<evidence type="ECO:0000313" key="2">
    <source>
        <dbReference type="EMBL" id="CAD9670034.1"/>
    </source>
</evidence>
<sequence length="223" mass="25691">MDNGYPATMDLFSEIDVQYQQATTPPEETKGSSGAKPKRRKGNINKQENNLSVHNATWFLELMEQSELAELAPEERAKIIESKLRNKPKHRTAILFSDDVKFVLHTPHDLTLDQVTKKKSFPRTDVRVLLLREACRRVINAYELSIQNAPLRSCVWSALMYRAEYHLQQSGFEDIYIVEHNNTNKEATFNVQGHEITRSNFTKIARHFCDSAEKREGLKNDDG</sequence>
<dbReference type="AlphaFoldDB" id="A0A7S2RH97"/>
<dbReference type="EMBL" id="HBHK01005158">
    <property type="protein sequence ID" value="CAD9670034.1"/>
    <property type="molecule type" value="Transcribed_RNA"/>
</dbReference>
<proteinExistence type="predicted"/>
<protein>
    <submittedName>
        <fullName evidence="2">Uncharacterized protein</fullName>
    </submittedName>
</protein>
<reference evidence="2" key="1">
    <citation type="submission" date="2021-01" db="EMBL/GenBank/DDBJ databases">
        <authorList>
            <person name="Corre E."/>
            <person name="Pelletier E."/>
            <person name="Niang G."/>
            <person name="Scheremetjew M."/>
            <person name="Finn R."/>
            <person name="Kale V."/>
            <person name="Holt S."/>
            <person name="Cochrane G."/>
            <person name="Meng A."/>
            <person name="Brown T."/>
            <person name="Cohen L."/>
        </authorList>
    </citation>
    <scope>NUCLEOTIDE SEQUENCE</scope>
    <source>
        <strain evidence="2">NY070348D</strain>
    </source>
</reference>
<accession>A0A7S2RH97</accession>
<organism evidence="2">
    <name type="scientific">Mucochytrium quahogii</name>
    <dbReference type="NCBI Taxonomy" id="96639"/>
    <lineage>
        <taxon>Eukaryota</taxon>
        <taxon>Sar</taxon>
        <taxon>Stramenopiles</taxon>
        <taxon>Bigyra</taxon>
        <taxon>Labyrinthulomycetes</taxon>
        <taxon>Thraustochytrida</taxon>
        <taxon>Thraustochytriidae</taxon>
        <taxon>Mucochytrium</taxon>
    </lineage>
</organism>
<evidence type="ECO:0000256" key="1">
    <source>
        <dbReference type="SAM" id="MobiDB-lite"/>
    </source>
</evidence>